<evidence type="ECO:0000256" key="12">
    <source>
        <dbReference type="PROSITE-ProRule" id="PRU00560"/>
    </source>
</evidence>
<dbReference type="GO" id="GO:0003677">
    <property type="term" value="F:DNA binding"/>
    <property type="evidence" value="ECO:0007669"/>
    <property type="project" value="UniProtKB-KW"/>
</dbReference>
<dbReference type="Pfam" id="PF00580">
    <property type="entry name" value="UvrD-helicase"/>
    <property type="match status" value="1"/>
</dbReference>
<dbReference type="Gene3D" id="1.10.10.160">
    <property type="match status" value="1"/>
</dbReference>
<dbReference type="PROSITE" id="PS51217">
    <property type="entry name" value="UVRD_HELICASE_CTER"/>
    <property type="match status" value="1"/>
</dbReference>
<evidence type="ECO:0000256" key="1">
    <source>
        <dbReference type="ARBA" id="ARBA00009922"/>
    </source>
</evidence>
<evidence type="ECO:0000259" key="15">
    <source>
        <dbReference type="PROSITE" id="PS51217"/>
    </source>
</evidence>
<evidence type="ECO:0000313" key="16">
    <source>
        <dbReference type="EMBL" id="CAA9356977.1"/>
    </source>
</evidence>
<evidence type="ECO:0000256" key="11">
    <source>
        <dbReference type="ARBA" id="ARBA00048988"/>
    </source>
</evidence>
<comment type="catalytic activity">
    <reaction evidence="11">
        <text>ATP + H2O = ADP + phosphate + H(+)</text>
        <dbReference type="Rhea" id="RHEA:13065"/>
        <dbReference type="ChEBI" id="CHEBI:15377"/>
        <dbReference type="ChEBI" id="CHEBI:15378"/>
        <dbReference type="ChEBI" id="CHEBI:30616"/>
        <dbReference type="ChEBI" id="CHEBI:43474"/>
        <dbReference type="ChEBI" id="CHEBI:456216"/>
        <dbReference type="EC" id="5.6.2.4"/>
    </reaction>
</comment>
<dbReference type="GO" id="GO:0005524">
    <property type="term" value="F:ATP binding"/>
    <property type="evidence" value="ECO:0007669"/>
    <property type="project" value="UniProtKB-UniRule"/>
</dbReference>
<name>A0A6J4MG84_9BACT</name>
<organism evidence="16">
    <name type="scientific">uncultured Gemmatimonadaceae bacterium</name>
    <dbReference type="NCBI Taxonomy" id="246130"/>
    <lineage>
        <taxon>Bacteria</taxon>
        <taxon>Pseudomonadati</taxon>
        <taxon>Gemmatimonadota</taxon>
        <taxon>Gemmatimonadia</taxon>
        <taxon>Gemmatimonadales</taxon>
        <taxon>Gemmatimonadaceae</taxon>
        <taxon>environmental samples</taxon>
    </lineage>
</organism>
<evidence type="ECO:0000256" key="10">
    <source>
        <dbReference type="ARBA" id="ARBA00034923"/>
    </source>
</evidence>
<dbReference type="GO" id="GO:0000725">
    <property type="term" value="P:recombinational repair"/>
    <property type="evidence" value="ECO:0007669"/>
    <property type="project" value="TreeGrafter"/>
</dbReference>
<dbReference type="GO" id="GO:0033202">
    <property type="term" value="C:DNA helicase complex"/>
    <property type="evidence" value="ECO:0007669"/>
    <property type="project" value="TreeGrafter"/>
</dbReference>
<proteinExistence type="inferred from homology"/>
<feature type="region of interest" description="Disordered" evidence="13">
    <location>
        <begin position="673"/>
        <end position="700"/>
    </location>
</feature>
<sequence length="747" mass="82187">MQLTPTAEPLAGLNPAQREAVLHYEGPLLVIAGAGSGKTRVLTTRIARLIEHHGVDPRQILAVTFTNKAAGEMRARIGRLLGHEPQGMWVGTFHAIGARLLRSAAHLVGRTPSFTIYDQDDLLGVIKRLMEKHKISIKEYSPKSIAGAISDAQNALVAPDEYARLAMDPLARAVTKIYSDLEPTLRLANAVSFDDLLVLPVQVFEQHPQRLAEYRGRFKFILVDEYQDTNRAQYRFINLLGGEHGNVLVVGDDDQSIYGWRGADIRNILDFEKDFPAAKVVRLEDNYRSTPQILSLANVAIAANTERRGKTLRATRPSGERVTLVGALDERDEADFVADEIAARRSSAANHLLRDFAILYRTNAQSRAMEESMRKHGFPYRLVGAVRFYDRREIRDLMSYLKLIANPADNEAFRRAVAVPKRGLGDTTIEALAGAADAAGLPVLEAARRPELLAAVRPAARTGLADFAALVLRLRDRAREAGVDEVLRELVDAIRYGDYLRAEGPESAERLDNVRELIAGAAETVADELGEVGLTPLDHFLQRATLVAGVDALDPNADAVVMMTLHNAKGLEFPVVFLTGLEDGLFPLAKSFDDPAMLEEERRLFYVGVTRAERKLFISHAEQRRRNGELMSSKPSSFLAGLPDELIDRKKTVKARSMGRGFMSGGSAYKTDRTWGTSRYDRGETAPPTASARRPGTPLNREATAYPDVEASQDAAHIAVGARVRHRKFGSGTIAELAGTGRDLKAK</sequence>
<dbReference type="Gene3D" id="1.10.486.10">
    <property type="entry name" value="PCRA, domain 4"/>
    <property type="match status" value="1"/>
</dbReference>
<feature type="domain" description="UvrD-like helicase C-terminal" evidence="15">
    <location>
        <begin position="291"/>
        <end position="570"/>
    </location>
</feature>
<keyword evidence="6" id="KW-0238">DNA-binding</keyword>
<feature type="domain" description="UvrD-like helicase ATP-binding" evidence="14">
    <location>
        <begin position="11"/>
        <end position="290"/>
    </location>
</feature>
<evidence type="ECO:0000256" key="5">
    <source>
        <dbReference type="ARBA" id="ARBA00022840"/>
    </source>
</evidence>
<protein>
    <recommendedName>
        <fullName evidence="9">DNA 3'-5' helicase</fullName>
        <ecNumber evidence="9">5.6.2.4</ecNumber>
    </recommendedName>
    <alternativeName>
        <fullName evidence="10">DNA 3'-5' helicase II</fullName>
    </alternativeName>
</protein>
<feature type="binding site" evidence="12">
    <location>
        <begin position="32"/>
        <end position="39"/>
    </location>
    <ligand>
        <name>ATP</name>
        <dbReference type="ChEBI" id="CHEBI:30616"/>
    </ligand>
</feature>
<dbReference type="InterPro" id="IPR014016">
    <property type="entry name" value="UvrD-like_ATP-bd"/>
</dbReference>
<keyword evidence="5 12" id="KW-0067">ATP-binding</keyword>
<keyword evidence="2 12" id="KW-0547">Nucleotide-binding</keyword>
<evidence type="ECO:0000256" key="6">
    <source>
        <dbReference type="ARBA" id="ARBA00023125"/>
    </source>
</evidence>
<dbReference type="AlphaFoldDB" id="A0A6J4MG84"/>
<evidence type="ECO:0000256" key="8">
    <source>
        <dbReference type="ARBA" id="ARBA00034617"/>
    </source>
</evidence>
<dbReference type="InterPro" id="IPR013986">
    <property type="entry name" value="DExx_box_DNA_helicase_dom_sf"/>
</dbReference>
<reference evidence="16" key="1">
    <citation type="submission" date="2020-02" db="EMBL/GenBank/DDBJ databases">
        <authorList>
            <person name="Meier V. D."/>
        </authorList>
    </citation>
    <scope>NUCLEOTIDE SEQUENCE</scope>
    <source>
        <strain evidence="16">AVDCRST_MAG40</strain>
    </source>
</reference>
<evidence type="ECO:0000256" key="4">
    <source>
        <dbReference type="ARBA" id="ARBA00022806"/>
    </source>
</evidence>
<dbReference type="PANTHER" id="PTHR11070:SF2">
    <property type="entry name" value="ATP-DEPENDENT DNA HELICASE SRS2"/>
    <property type="match status" value="1"/>
</dbReference>
<dbReference type="PANTHER" id="PTHR11070">
    <property type="entry name" value="UVRD / RECB / PCRA DNA HELICASE FAMILY MEMBER"/>
    <property type="match status" value="1"/>
</dbReference>
<dbReference type="CDD" id="cd17932">
    <property type="entry name" value="DEXQc_UvrD"/>
    <property type="match status" value="1"/>
</dbReference>
<keyword evidence="7" id="KW-0413">Isomerase</keyword>
<evidence type="ECO:0000256" key="9">
    <source>
        <dbReference type="ARBA" id="ARBA00034808"/>
    </source>
</evidence>
<dbReference type="SUPFAM" id="SSF52540">
    <property type="entry name" value="P-loop containing nucleoside triphosphate hydrolases"/>
    <property type="match status" value="1"/>
</dbReference>
<dbReference type="InterPro" id="IPR000212">
    <property type="entry name" value="DNA_helicase_UvrD/REP"/>
</dbReference>
<dbReference type="GO" id="GO:0005829">
    <property type="term" value="C:cytosol"/>
    <property type="evidence" value="ECO:0007669"/>
    <property type="project" value="TreeGrafter"/>
</dbReference>
<dbReference type="EMBL" id="CADCTX010000889">
    <property type="protein sequence ID" value="CAA9356977.1"/>
    <property type="molecule type" value="Genomic_DNA"/>
</dbReference>
<comment type="catalytic activity">
    <reaction evidence="8">
        <text>Couples ATP hydrolysis with the unwinding of duplex DNA by translocating in the 3'-5' direction.</text>
        <dbReference type="EC" id="5.6.2.4"/>
    </reaction>
</comment>
<dbReference type="InterPro" id="IPR014017">
    <property type="entry name" value="DNA_helicase_UvrD-like_C"/>
</dbReference>
<dbReference type="GO" id="GO:0043138">
    <property type="term" value="F:3'-5' DNA helicase activity"/>
    <property type="evidence" value="ECO:0007669"/>
    <property type="project" value="UniProtKB-EC"/>
</dbReference>
<gene>
    <name evidence="16" type="ORF">AVDCRST_MAG40-3227</name>
</gene>
<keyword evidence="4 12" id="KW-0347">Helicase</keyword>
<accession>A0A6J4MG84</accession>
<evidence type="ECO:0000256" key="2">
    <source>
        <dbReference type="ARBA" id="ARBA00022741"/>
    </source>
</evidence>
<dbReference type="EC" id="5.6.2.4" evidence="9"/>
<evidence type="ECO:0000256" key="3">
    <source>
        <dbReference type="ARBA" id="ARBA00022801"/>
    </source>
</evidence>
<dbReference type="InterPro" id="IPR027417">
    <property type="entry name" value="P-loop_NTPase"/>
</dbReference>
<keyword evidence="3 12" id="KW-0378">Hydrolase</keyword>
<feature type="non-terminal residue" evidence="16">
    <location>
        <position position="747"/>
    </location>
</feature>
<dbReference type="PROSITE" id="PS51198">
    <property type="entry name" value="UVRD_HELICASE_ATP_BIND"/>
    <property type="match status" value="1"/>
</dbReference>
<dbReference type="GO" id="GO:0016787">
    <property type="term" value="F:hydrolase activity"/>
    <property type="evidence" value="ECO:0007669"/>
    <property type="project" value="UniProtKB-UniRule"/>
</dbReference>
<evidence type="ECO:0000256" key="13">
    <source>
        <dbReference type="SAM" id="MobiDB-lite"/>
    </source>
</evidence>
<dbReference type="Gene3D" id="3.40.50.300">
    <property type="entry name" value="P-loop containing nucleotide triphosphate hydrolases"/>
    <property type="match status" value="2"/>
</dbReference>
<comment type="similarity">
    <text evidence="1">Belongs to the helicase family. UvrD subfamily.</text>
</comment>
<evidence type="ECO:0000259" key="14">
    <source>
        <dbReference type="PROSITE" id="PS51198"/>
    </source>
</evidence>
<evidence type="ECO:0000256" key="7">
    <source>
        <dbReference type="ARBA" id="ARBA00023235"/>
    </source>
</evidence>
<dbReference type="Pfam" id="PF13361">
    <property type="entry name" value="UvrD_C"/>
    <property type="match status" value="2"/>
</dbReference>
<dbReference type="CDD" id="cd18807">
    <property type="entry name" value="SF1_C_UvrD"/>
    <property type="match status" value="1"/>
</dbReference>